<dbReference type="AlphaFoldDB" id="A0A248LPF0"/>
<keyword evidence="2" id="KW-0812">Transmembrane</keyword>
<keyword evidence="2" id="KW-0472">Membrane</keyword>
<feature type="region of interest" description="Disordered" evidence="1">
    <location>
        <begin position="110"/>
        <end position="154"/>
    </location>
</feature>
<dbReference type="PANTHER" id="PTHR35335:SF1">
    <property type="entry name" value="UPF0716 PROTEIN FXSA"/>
    <property type="match status" value="1"/>
</dbReference>
<dbReference type="RefSeq" id="WP_027823175.1">
    <property type="nucleotide sequence ID" value="NZ_CP022115.1"/>
</dbReference>
<keyword evidence="2" id="KW-1133">Transmembrane helix</keyword>
<dbReference type="GeneID" id="75108362"/>
<sequence length="154" mass="16416">MRIFLLLLLAFPFVELALLISLADWIGAGGVFLYLVLSALLGIVMLRNQKLGALLTLFSVMREGRASVWQLMWPLRYLLAGALFVLPGIISEVAAVLLLLPFKGPALGSAGTGGTAGSPPFDTPPGPQAGGGSTIDGEYHRVDDDRTQLTERKP</sequence>
<proteinExistence type="predicted"/>
<dbReference type="Pfam" id="PF04186">
    <property type="entry name" value="FxsA"/>
    <property type="match status" value="1"/>
</dbReference>
<evidence type="ECO:0000313" key="3">
    <source>
        <dbReference type="EMBL" id="ASJ26196.1"/>
    </source>
</evidence>
<evidence type="ECO:0000256" key="1">
    <source>
        <dbReference type="SAM" id="MobiDB-lite"/>
    </source>
</evidence>
<dbReference type="GO" id="GO:0016020">
    <property type="term" value="C:membrane"/>
    <property type="evidence" value="ECO:0007669"/>
    <property type="project" value="InterPro"/>
</dbReference>
<name>A0A248LPF0_9NEIS</name>
<feature type="transmembrane region" description="Helical" evidence="2">
    <location>
        <begin position="78"/>
        <end position="100"/>
    </location>
</feature>
<dbReference type="PANTHER" id="PTHR35335">
    <property type="entry name" value="UPF0716 PROTEIN FXSA"/>
    <property type="match status" value="1"/>
</dbReference>
<protein>
    <submittedName>
        <fullName evidence="3">FxsA</fullName>
    </submittedName>
</protein>
<reference evidence="4" key="1">
    <citation type="submission" date="2017-06" db="EMBL/GenBank/DDBJ databases">
        <title>Whole genome sequence of Laribacter hongkongensis LHGZ1.</title>
        <authorList>
            <person name="Chen D."/>
            <person name="Wu H."/>
            <person name="Chen J."/>
        </authorList>
    </citation>
    <scope>NUCLEOTIDE SEQUENCE [LARGE SCALE GENOMIC DNA]</scope>
    <source>
        <strain evidence="4">LHGZ1</strain>
    </source>
</reference>
<feature type="transmembrane region" description="Helical" evidence="2">
    <location>
        <begin position="26"/>
        <end position="46"/>
    </location>
</feature>
<evidence type="ECO:0000256" key="2">
    <source>
        <dbReference type="SAM" id="Phobius"/>
    </source>
</evidence>
<feature type="compositionally biased region" description="Basic and acidic residues" evidence="1">
    <location>
        <begin position="137"/>
        <end position="154"/>
    </location>
</feature>
<organism evidence="3 4">
    <name type="scientific">Laribacter hongkongensis</name>
    <dbReference type="NCBI Taxonomy" id="168471"/>
    <lineage>
        <taxon>Bacteria</taxon>
        <taxon>Pseudomonadati</taxon>
        <taxon>Pseudomonadota</taxon>
        <taxon>Betaproteobacteria</taxon>
        <taxon>Neisseriales</taxon>
        <taxon>Aquaspirillaceae</taxon>
        <taxon>Laribacter</taxon>
    </lineage>
</organism>
<dbReference type="OrthoDB" id="8607010at2"/>
<dbReference type="EMBL" id="CP022115">
    <property type="protein sequence ID" value="ASJ26196.1"/>
    <property type="molecule type" value="Genomic_DNA"/>
</dbReference>
<gene>
    <name evidence="3" type="primary">fxsA</name>
    <name evidence="3" type="ORF">LHGZ1_3365</name>
</gene>
<evidence type="ECO:0000313" key="4">
    <source>
        <dbReference type="Proteomes" id="UP000197424"/>
    </source>
</evidence>
<dbReference type="Proteomes" id="UP000197424">
    <property type="component" value="Chromosome"/>
</dbReference>
<dbReference type="NCBIfam" id="NF008528">
    <property type="entry name" value="PRK11463.1-2"/>
    <property type="match status" value="1"/>
</dbReference>
<dbReference type="InterPro" id="IPR007313">
    <property type="entry name" value="FxsA"/>
</dbReference>
<accession>A0A248LPF0</accession>